<dbReference type="OrthoDB" id="264785at2759"/>
<feature type="compositionally biased region" description="Low complexity" evidence="3">
    <location>
        <begin position="486"/>
        <end position="497"/>
    </location>
</feature>
<keyword evidence="1 2" id="KW-0175">Coiled coil</keyword>
<dbReference type="InterPro" id="IPR049270">
    <property type="entry name" value="CFAP58_CC"/>
</dbReference>
<dbReference type="GO" id="GO:0005856">
    <property type="term" value="C:cytoskeleton"/>
    <property type="evidence" value="ECO:0007669"/>
    <property type="project" value="TreeGrafter"/>
</dbReference>
<dbReference type="AlphaFoldDB" id="A0A6J1SJ57"/>
<dbReference type="GeneID" id="113206648"/>
<accession>A0A6J1SJ57</accession>
<sequence>MNKALGGDLERARGRVSAVLADLARCKAEGRTTQRCLSEAQAQLATRERDVRGLDANRAALVARITRLTAELGEQVNVVAKKNAYIKELERSLEEERGAQERLLQKTEGMRHARDRLAVELSVARRRLDGEAEYAADERRAAERAKRDLADVKADLSRLKLRQDANEKQTIILGRQKAVAMEREDDMREQVKALTQVVEQVQEVVAKRDRELVAERRQRALLETARSELQDQVDRLQVDVGRRLEELTEQRLALKLCSDTVAELTLDRDAEVKGRLTALSERDVIGTQLARRNDEVSLLRRKVDTLERVLQAGGRELTRSQDAVRLLRLEVGRLRWERQLLSRSLASMPRLERELYHAVQDVVRSQNLARALEDELSTPVNFHRWRRLEGHDLPHLQLLVKVRQLQRRLISRQEVVLQLETRVRETEALYLQLRQAFLRQPAANPTTLMLTRAALQDKERKIKGLLAEVSLSGPTYTRLEKANSKPKGAAARTRAPGGPDGGRLLASRAPVLAPVS</sequence>
<evidence type="ECO:0000313" key="6">
    <source>
        <dbReference type="RefSeq" id="XP_026278601.2"/>
    </source>
</evidence>
<feature type="domain" description="Cilia- and flagella-associated protein 58 central coiled coil" evidence="4">
    <location>
        <begin position="178"/>
        <end position="343"/>
    </location>
</feature>
<gene>
    <name evidence="6" type="primary">LOC113206648</name>
</gene>
<name>A0A6J1SJ57_FRAOC</name>
<dbReference type="Proteomes" id="UP000504606">
    <property type="component" value="Unplaced"/>
</dbReference>
<proteinExistence type="predicted"/>
<feature type="coiled-coil region" evidence="2">
    <location>
        <begin position="135"/>
        <end position="239"/>
    </location>
</feature>
<reference evidence="6" key="1">
    <citation type="submission" date="2025-08" db="UniProtKB">
        <authorList>
            <consortium name="RefSeq"/>
        </authorList>
    </citation>
    <scope>IDENTIFICATION</scope>
    <source>
        <tissue evidence="6">Whole organism</tissue>
    </source>
</reference>
<dbReference type="Pfam" id="PF21771">
    <property type="entry name" value="CFAP58_CC"/>
    <property type="match status" value="1"/>
</dbReference>
<dbReference type="PANTHER" id="PTHR32083:SF0">
    <property type="entry name" value="CILIA AND FLAGELLA-ASSOCIATED PROTEIN 58"/>
    <property type="match status" value="1"/>
</dbReference>
<evidence type="ECO:0000313" key="5">
    <source>
        <dbReference type="Proteomes" id="UP000504606"/>
    </source>
</evidence>
<evidence type="ECO:0000256" key="3">
    <source>
        <dbReference type="SAM" id="MobiDB-lite"/>
    </source>
</evidence>
<protein>
    <submittedName>
        <fullName evidence="6">Cilia- and flagella-associated protein 58-like</fullName>
    </submittedName>
</protein>
<evidence type="ECO:0000256" key="1">
    <source>
        <dbReference type="ARBA" id="ARBA00023054"/>
    </source>
</evidence>
<organism evidence="5 6">
    <name type="scientific">Frankliniella occidentalis</name>
    <name type="common">Western flower thrips</name>
    <name type="synonym">Euthrips occidentalis</name>
    <dbReference type="NCBI Taxonomy" id="133901"/>
    <lineage>
        <taxon>Eukaryota</taxon>
        <taxon>Metazoa</taxon>
        <taxon>Ecdysozoa</taxon>
        <taxon>Arthropoda</taxon>
        <taxon>Hexapoda</taxon>
        <taxon>Insecta</taxon>
        <taxon>Pterygota</taxon>
        <taxon>Neoptera</taxon>
        <taxon>Paraneoptera</taxon>
        <taxon>Thysanoptera</taxon>
        <taxon>Terebrantia</taxon>
        <taxon>Thripoidea</taxon>
        <taxon>Thripidae</taxon>
        <taxon>Frankliniella</taxon>
    </lineage>
</organism>
<dbReference type="PANTHER" id="PTHR32083">
    <property type="entry name" value="CILIA AND FLAGELLA-ASSOCIATED PROTEIN 58-RELATED"/>
    <property type="match status" value="1"/>
</dbReference>
<dbReference type="RefSeq" id="XP_026278601.2">
    <property type="nucleotide sequence ID" value="XM_026422816.2"/>
</dbReference>
<keyword evidence="5" id="KW-1185">Reference proteome</keyword>
<feature type="region of interest" description="Disordered" evidence="3">
    <location>
        <begin position="479"/>
        <end position="516"/>
    </location>
</feature>
<evidence type="ECO:0000259" key="4">
    <source>
        <dbReference type="Pfam" id="PF21771"/>
    </source>
</evidence>
<dbReference type="KEGG" id="foc:113206648"/>
<evidence type="ECO:0000256" key="2">
    <source>
        <dbReference type="SAM" id="Coils"/>
    </source>
</evidence>